<feature type="transmembrane region" description="Helical" evidence="2">
    <location>
        <begin position="98"/>
        <end position="119"/>
    </location>
</feature>
<feature type="region of interest" description="Disordered" evidence="1">
    <location>
        <begin position="893"/>
        <end position="950"/>
    </location>
</feature>
<dbReference type="Proteomes" id="UP000636811">
    <property type="component" value="Unassembled WGS sequence"/>
</dbReference>
<dbReference type="InterPro" id="IPR012931">
    <property type="entry name" value="TraG_N_Proteobacteria"/>
</dbReference>
<comment type="caution">
    <text evidence="4">The sequence shown here is derived from an EMBL/GenBank/DDBJ whole genome shotgun (WGS) entry which is preliminary data.</text>
</comment>
<keyword evidence="2" id="KW-1133">Transmembrane helix</keyword>
<dbReference type="EMBL" id="JADOBI010000013">
    <property type="protein sequence ID" value="MBF7982113.1"/>
    <property type="molecule type" value="Genomic_DNA"/>
</dbReference>
<organism evidence="4 5">
    <name type="scientific">Rahnella laticis</name>
    <dbReference type="NCBI Taxonomy" id="2787622"/>
    <lineage>
        <taxon>Bacteria</taxon>
        <taxon>Pseudomonadati</taxon>
        <taxon>Pseudomonadota</taxon>
        <taxon>Gammaproteobacteria</taxon>
        <taxon>Enterobacterales</taxon>
        <taxon>Yersiniaceae</taxon>
        <taxon>Rahnella</taxon>
    </lineage>
</organism>
<feature type="transmembrane region" description="Helical" evidence="2">
    <location>
        <begin position="32"/>
        <end position="50"/>
    </location>
</feature>
<name>A0ABS0EDD4_9GAMM</name>
<reference evidence="4 5" key="1">
    <citation type="submission" date="2020-11" db="EMBL/GenBank/DDBJ databases">
        <title>Taxonomic investigation of Rahnella strains.</title>
        <authorList>
            <person name="Lee S.D."/>
        </authorList>
    </citation>
    <scope>NUCLEOTIDE SEQUENCE [LARGE SCALE GENOMIC DNA]</scope>
    <source>
        <strain evidence="4 5">SAP-17</strain>
    </source>
</reference>
<feature type="transmembrane region" description="Helical" evidence="2">
    <location>
        <begin position="331"/>
        <end position="354"/>
    </location>
</feature>
<accession>A0ABS0EDD4</accession>
<keyword evidence="2" id="KW-0812">Transmembrane</keyword>
<dbReference type="Pfam" id="PF07916">
    <property type="entry name" value="TraG_N"/>
    <property type="match status" value="1"/>
</dbReference>
<dbReference type="NCBIfam" id="NF010295">
    <property type="entry name" value="PRK13735.1"/>
    <property type="match status" value="1"/>
</dbReference>
<feature type="domain" description="TraG N-terminal Proteobacteria" evidence="3">
    <location>
        <begin position="4"/>
        <end position="449"/>
    </location>
</feature>
<keyword evidence="5" id="KW-1185">Reference proteome</keyword>
<evidence type="ECO:0000313" key="4">
    <source>
        <dbReference type="EMBL" id="MBF7982113.1"/>
    </source>
</evidence>
<gene>
    <name evidence="4" type="primary">traG</name>
    <name evidence="4" type="ORF">IV433_22135</name>
</gene>
<feature type="compositionally biased region" description="Polar residues" evidence="1">
    <location>
        <begin position="665"/>
        <end position="682"/>
    </location>
</feature>
<dbReference type="RefSeq" id="WP_195815965.1">
    <property type="nucleotide sequence ID" value="NZ_JADOBI010000013.1"/>
</dbReference>
<proteinExistence type="predicted"/>
<sequence>MDVIYTISGGAWFRDSLNAVAAFMQSDTGRSLMTVGTVLSVVTCAVAWIRTHDMLTLVKWAMILTIVHVLVGVTRPVQIIDATSPHEVYQVDNVPVGLVLPATVITTVGHGLVAGYELFMHQPDALSYNETGMLFGATLIGNSTDYESVSAEQSDLFADYVQNCVVGDMLLNKKYSMNDLMNSEDPYTLIFSKPSPLRGMFNESGNFMTCQEAAVLLQKIMNTDASVGGTTWTYYVRKYLGNKPERAALYSQLMGDSYQYFYGAGKSASEIMRHNVTLNALRHGFAGYAARNGDTASLVNLSAESSFAKMRMAQATSASIATRTLPVMQTVLTGVLIGLFPLLLVIAMISTLSFEVMKGYVFTFAYLQSWPVLFAILNNAMNSNLQEKTSGIAVTLSNLSERQQMFSDVGTTAGWLALSIPFLSFYLVKGLGNGVSQAGSYLGSALQSSSSQSASQTVDGNWSFNNMQTDNVQGGKWDTNSSYANGQITNQTDTGATVTQTAGGGTVYNTTGAMSKLPMDINFGKAESSAAQRSGRESLAESQTHLSGYNHSVNSAFNQASQFSQQYGNSSTMSSGADNAQSMSDTIAVNKMVSAAKTYAQKNNMSFADAWSEMDSKTRQLQINGGIRGSVGIDSNRQFAGKIAGFVTGASLKGDIHAGIEGTAASGSQDSMSKTGTSGQDFSADKNSQELNDFREGRDVLTSHRTSQSGSHADNTANSRLEQLSATLAEADSQYQQYTDSMTRSHEYSQIASQSETMSAQTQSNYAQEFVGYVQAQAPERAEEILTNTASPEVRADREQLAEQFMMDKVHSRVEGNFEANRASLSEGMPTVQNTVAPAAGNAYQRGEADIASRSNNAAVRTDSTGRASAMINENNQTISSERLEINTVKDGINNNRDNLKADHQTAENTYSAEHDKAQQAQDSLLPRVSDIREDTKKYSTNLKDEGGAQ</sequence>
<protein>
    <submittedName>
        <fullName evidence="4">Conjugal transfer mating pair stabilization protein TraG</fullName>
    </submittedName>
</protein>
<evidence type="ECO:0000256" key="1">
    <source>
        <dbReference type="SAM" id="MobiDB-lite"/>
    </source>
</evidence>
<evidence type="ECO:0000313" key="5">
    <source>
        <dbReference type="Proteomes" id="UP000636811"/>
    </source>
</evidence>
<evidence type="ECO:0000256" key="2">
    <source>
        <dbReference type="SAM" id="Phobius"/>
    </source>
</evidence>
<feature type="transmembrane region" description="Helical" evidence="2">
    <location>
        <begin position="57"/>
        <end position="78"/>
    </location>
</feature>
<feature type="region of interest" description="Disordered" evidence="1">
    <location>
        <begin position="663"/>
        <end position="689"/>
    </location>
</feature>
<keyword evidence="2" id="KW-0472">Membrane</keyword>
<evidence type="ECO:0000259" key="3">
    <source>
        <dbReference type="Pfam" id="PF07916"/>
    </source>
</evidence>
<feature type="compositionally biased region" description="Basic and acidic residues" evidence="1">
    <location>
        <begin position="930"/>
        <end position="950"/>
    </location>
</feature>